<evidence type="ECO:0000256" key="12">
    <source>
        <dbReference type="ARBA" id="ARBA00023065"/>
    </source>
</evidence>
<feature type="transmembrane region" description="Helical" evidence="16">
    <location>
        <begin position="495"/>
        <end position="513"/>
    </location>
</feature>
<evidence type="ECO:0000256" key="14">
    <source>
        <dbReference type="ARBA" id="ARBA00023310"/>
    </source>
</evidence>
<evidence type="ECO:0000256" key="16">
    <source>
        <dbReference type="SAM" id="Phobius"/>
    </source>
</evidence>
<dbReference type="EMBL" id="CP119881">
    <property type="protein sequence ID" value="WFD36450.1"/>
    <property type="molecule type" value="Genomic_DNA"/>
</dbReference>
<evidence type="ECO:0000256" key="1">
    <source>
        <dbReference type="ARBA" id="ARBA00004141"/>
    </source>
</evidence>
<dbReference type="PRINTS" id="PR00125">
    <property type="entry name" value="ATPASEDELTA"/>
</dbReference>
<evidence type="ECO:0000256" key="13">
    <source>
        <dbReference type="ARBA" id="ARBA00023136"/>
    </source>
</evidence>
<feature type="transmembrane region" description="Helical" evidence="16">
    <location>
        <begin position="288"/>
        <end position="304"/>
    </location>
</feature>
<dbReference type="GO" id="GO:0046933">
    <property type="term" value="F:proton-transporting ATP synthase activity, rotational mechanism"/>
    <property type="evidence" value="ECO:0007669"/>
    <property type="project" value="InterPro"/>
</dbReference>
<keyword evidence="13 16" id="KW-0472">Membrane</keyword>
<dbReference type="HAMAP" id="MF_01416">
    <property type="entry name" value="ATP_synth_delta_bact"/>
    <property type="match status" value="1"/>
</dbReference>
<evidence type="ECO:0000256" key="5">
    <source>
        <dbReference type="ARBA" id="ARBA00014495"/>
    </source>
</evidence>
<dbReference type="CDD" id="cd22265">
    <property type="entry name" value="UDM1_RNF168"/>
    <property type="match status" value="1"/>
</dbReference>
<name>A0AAF0J7V2_9BASI</name>
<evidence type="ECO:0000256" key="8">
    <source>
        <dbReference type="ARBA" id="ARBA00022502"/>
    </source>
</evidence>
<feature type="transmembrane region" description="Helical" evidence="16">
    <location>
        <begin position="338"/>
        <end position="356"/>
    </location>
</feature>
<gene>
    <name evidence="17" type="primary">GWT1</name>
    <name evidence="17" type="ORF">MCUN1_003329</name>
</gene>
<dbReference type="InterPro" id="IPR026015">
    <property type="entry name" value="ATP_synth_OSCP/delta_N_sf"/>
</dbReference>
<proteinExistence type="inferred from homology"/>
<evidence type="ECO:0000256" key="10">
    <source>
        <dbReference type="ARBA" id="ARBA00022781"/>
    </source>
</evidence>
<dbReference type="InterPro" id="IPR009447">
    <property type="entry name" value="PIGW/GWT1"/>
</dbReference>
<evidence type="ECO:0000313" key="18">
    <source>
        <dbReference type="Proteomes" id="UP001219933"/>
    </source>
</evidence>
<dbReference type="PANTHER" id="PTHR20661">
    <property type="entry name" value="PHOSPHATIDYLINOSITOL-GLYCAN BIOSYNTHESIS CLASS W PROTEIN"/>
    <property type="match status" value="1"/>
</dbReference>
<feature type="transmembrane region" description="Helical" evidence="16">
    <location>
        <begin position="592"/>
        <end position="609"/>
    </location>
</feature>
<feature type="compositionally biased region" description="Basic and acidic residues" evidence="15">
    <location>
        <begin position="752"/>
        <end position="770"/>
    </location>
</feature>
<dbReference type="Proteomes" id="UP001219933">
    <property type="component" value="Chromosome 5"/>
</dbReference>
<evidence type="ECO:0000256" key="6">
    <source>
        <dbReference type="ARBA" id="ARBA00014723"/>
    </source>
</evidence>
<evidence type="ECO:0000256" key="4">
    <source>
        <dbReference type="ARBA" id="ARBA00007559"/>
    </source>
</evidence>
<dbReference type="PANTHER" id="PTHR20661:SF0">
    <property type="entry name" value="PHOSPHATIDYLINOSITOL-GLYCAN BIOSYNTHESIS CLASS W PROTEIN"/>
    <property type="match status" value="1"/>
</dbReference>
<dbReference type="Gene3D" id="1.10.520.20">
    <property type="entry name" value="N-terminal domain of the delta subunit of the F1F0-ATP synthase"/>
    <property type="match status" value="1"/>
</dbReference>
<accession>A0AAF0J7V2</accession>
<evidence type="ECO:0000313" key="17">
    <source>
        <dbReference type="EMBL" id="WFD36450.1"/>
    </source>
</evidence>
<dbReference type="AlphaFoldDB" id="A0AAF0J7V2"/>
<dbReference type="GO" id="GO:0005783">
    <property type="term" value="C:endoplasmic reticulum"/>
    <property type="evidence" value="ECO:0007669"/>
    <property type="project" value="TreeGrafter"/>
</dbReference>
<dbReference type="InterPro" id="IPR000711">
    <property type="entry name" value="ATPase_OSCP/dsu"/>
</dbReference>
<feature type="transmembrane region" description="Helical" evidence="16">
    <location>
        <begin position="368"/>
        <end position="387"/>
    </location>
</feature>
<keyword evidence="9 16" id="KW-0812">Transmembrane</keyword>
<dbReference type="GO" id="GO:0005739">
    <property type="term" value="C:mitochondrion"/>
    <property type="evidence" value="ECO:0007669"/>
    <property type="project" value="InterPro"/>
</dbReference>
<comment type="similarity">
    <text evidence="4">Belongs to the PIGW family.</text>
</comment>
<keyword evidence="10" id="KW-0375">Hydrogen ion transport</keyword>
<dbReference type="NCBIfam" id="TIGR01145">
    <property type="entry name" value="ATP_synt_delta"/>
    <property type="match status" value="1"/>
</dbReference>
<comment type="pathway">
    <text evidence="2">Glycolipid biosynthesis; glycosylphosphatidylinositol-anchor biosynthesis.</text>
</comment>
<evidence type="ECO:0000256" key="15">
    <source>
        <dbReference type="SAM" id="MobiDB-lite"/>
    </source>
</evidence>
<keyword evidence="8" id="KW-0337">GPI-anchor biosynthesis</keyword>
<evidence type="ECO:0000256" key="7">
    <source>
        <dbReference type="ARBA" id="ARBA00022448"/>
    </source>
</evidence>
<evidence type="ECO:0000256" key="9">
    <source>
        <dbReference type="ARBA" id="ARBA00022692"/>
    </source>
</evidence>
<keyword evidence="7" id="KW-0813">Transport</keyword>
<evidence type="ECO:0000256" key="11">
    <source>
        <dbReference type="ARBA" id="ARBA00022989"/>
    </source>
</evidence>
<feature type="transmembrane region" description="Helical" evidence="16">
    <location>
        <begin position="265"/>
        <end position="282"/>
    </location>
</feature>
<feature type="transmembrane region" description="Helical" evidence="16">
    <location>
        <begin position="234"/>
        <end position="253"/>
    </location>
</feature>
<dbReference type="InterPro" id="IPR010591">
    <property type="entry name" value="ATP11"/>
</dbReference>
<evidence type="ECO:0000256" key="2">
    <source>
        <dbReference type="ARBA" id="ARBA00004687"/>
    </source>
</evidence>
<dbReference type="Pfam" id="PF00213">
    <property type="entry name" value="OSCP"/>
    <property type="match status" value="1"/>
</dbReference>
<feature type="transmembrane region" description="Helical" evidence="16">
    <location>
        <begin position="555"/>
        <end position="580"/>
    </location>
</feature>
<dbReference type="GO" id="GO:0006506">
    <property type="term" value="P:GPI anchor biosynthetic process"/>
    <property type="evidence" value="ECO:0007669"/>
    <property type="project" value="UniProtKB-KW"/>
</dbReference>
<dbReference type="GO" id="GO:0016020">
    <property type="term" value="C:membrane"/>
    <property type="evidence" value="ECO:0007669"/>
    <property type="project" value="UniProtKB-SubCell"/>
</dbReference>
<protein>
    <recommendedName>
        <fullName evidence="6">ATP synthase subunit 5, mitochondrial</fullName>
    </recommendedName>
    <alternativeName>
        <fullName evidence="5">GPI-anchored wall transfer protein 1</fullName>
    </alternativeName>
</protein>
<dbReference type="GO" id="GO:0032216">
    <property type="term" value="F:glucosaminyl-phosphatidylinositol O-acyltransferase activity"/>
    <property type="evidence" value="ECO:0007669"/>
    <property type="project" value="TreeGrafter"/>
</dbReference>
<evidence type="ECO:0000256" key="3">
    <source>
        <dbReference type="ARBA" id="ARBA00007046"/>
    </source>
</evidence>
<dbReference type="Pfam" id="PF06644">
    <property type="entry name" value="ATP11"/>
    <property type="match status" value="1"/>
</dbReference>
<keyword evidence="14" id="KW-0066">ATP synthesis</keyword>
<feature type="region of interest" description="Disordered" evidence="15">
    <location>
        <begin position="752"/>
        <end position="775"/>
    </location>
</feature>
<keyword evidence="18" id="KW-1185">Reference proteome</keyword>
<sequence length="992" mass="108956">MASRFVPRALTQTRGYASQAVKAPRQLEGIAGKYATAAYVSALSKSDKTLAKVETDLKSLDAILKAGNEDSAQFRNFLSNPTLGAGVRTQAINDILSRQKGGADEITKNLFATLAENHRLGFTEKVIEGFLELVSAHRGEVEIVVTSAKPLDKSITSRLESALKSSQFAKSDGAKSLKVSYKINESLLGGFQVDLGDRSVDLSVANRVNKLNALLRPYKSAKEQWIAHQSGGSVWHINAVCGVALASLALCVLIDRQPLWWRTGVHGAVLLFPLLAATTVFADHLLELYIVLGALIAVYYAAGAKSSAQNTSERDERTKSPNAPLHSPSLSFLSAYRAYMMIITVICILAVDFHVFPRQFAKCETWGTSLMDLGVGSFAVSHGTVSIGRQPWRKTFRRMLPLLVLGAVRVALVKGTEYPEHVSEYGVHWNFFITLACVLPAMDAVQRVVPVTLFPAAAVFISAAFEAVLRSTHLQDWAVSDTRDAHSLVSLNKEGIVSLVGYLALGIVGLDLGHVIRARNVRNALFYRCALYWGLFLIAQQMLAPSRRLANLPYVLWNAAFNASFILAFYAISNVLAADVPHLLKLINRRSLVVFLGANLATGAVNLSLRTMDCGTKMSSGRPVVSPQSRLDLLISANRAYATDSAVTLHDAISGNTAAQQARQARAQAHAKNAVDQKRDLKFAEYAAKLKAKAEAEGLASVDELRAKVQEEEAKRAEEQRLAFERARKESIEKQMSAEQERTQTIAERDQALQERLRRQRAEAEKRKLESGNVGNSPIKPLSSFLNVEKIAGQSPDVISQLWTTYHTMSNKLSAVVPRETYEGMLETAREFPQFVIPLPKSEKNDKGETTDAYEMYFMQWAMLPQPGAPASAPTQSAVLFTPLAEYKLRQEFAQPALVLTNYTDLAPEKGLVLLRGDITNRQHDGVEGAPMISQAEAQILAMCMQRFYRTTVKPTADEDAGAAARRELLHNFGRAPEKFALDKLLEVAFQL</sequence>
<dbReference type="GO" id="GO:0072659">
    <property type="term" value="P:protein localization to plasma membrane"/>
    <property type="evidence" value="ECO:0007669"/>
    <property type="project" value="TreeGrafter"/>
</dbReference>
<reference evidence="17" key="1">
    <citation type="submission" date="2023-03" db="EMBL/GenBank/DDBJ databases">
        <title>Mating type loci evolution in Malassezia.</title>
        <authorList>
            <person name="Coelho M.A."/>
        </authorList>
    </citation>
    <scope>NUCLEOTIDE SEQUENCE</scope>
    <source>
        <strain evidence="17">CBS 11721</strain>
    </source>
</reference>
<dbReference type="SUPFAM" id="SSF47928">
    <property type="entry name" value="N-terminal domain of the delta subunit of the F1F0-ATP synthase"/>
    <property type="match status" value="1"/>
</dbReference>
<comment type="subcellular location">
    <subcellularLocation>
        <location evidence="1">Membrane</location>
        <topology evidence="1">Multi-pass membrane protein</topology>
    </subcellularLocation>
</comment>
<feature type="transmembrane region" description="Helical" evidence="16">
    <location>
        <begin position="525"/>
        <end position="543"/>
    </location>
</feature>
<feature type="transmembrane region" description="Helical" evidence="16">
    <location>
        <begin position="452"/>
        <end position="469"/>
    </location>
</feature>
<dbReference type="GO" id="GO:0065003">
    <property type="term" value="P:protein-containing complex assembly"/>
    <property type="evidence" value="ECO:0007669"/>
    <property type="project" value="InterPro"/>
</dbReference>
<keyword evidence="12" id="KW-0406">Ion transport</keyword>
<organism evidence="17 18">
    <name type="scientific">Malassezia cuniculi</name>
    <dbReference type="NCBI Taxonomy" id="948313"/>
    <lineage>
        <taxon>Eukaryota</taxon>
        <taxon>Fungi</taxon>
        <taxon>Dikarya</taxon>
        <taxon>Basidiomycota</taxon>
        <taxon>Ustilaginomycotina</taxon>
        <taxon>Malasseziomycetes</taxon>
        <taxon>Malasseziales</taxon>
        <taxon>Malasseziaceae</taxon>
        <taxon>Malassezia</taxon>
    </lineage>
</organism>
<keyword evidence="11 16" id="KW-1133">Transmembrane helix</keyword>
<comment type="similarity">
    <text evidence="3">Belongs to the ATPase delta chain family.</text>
</comment>
<dbReference type="Pfam" id="PF06423">
    <property type="entry name" value="GWT1"/>
    <property type="match status" value="1"/>
</dbReference>